<proteinExistence type="predicted"/>
<protein>
    <submittedName>
        <fullName evidence="1">XRE family transcriptional regulator</fullName>
    </submittedName>
</protein>
<evidence type="ECO:0000313" key="2">
    <source>
        <dbReference type="Proteomes" id="UP000258127"/>
    </source>
</evidence>
<dbReference type="KEGG" id="ppv:NJ69_16975"/>
<organism evidence="1 2">
    <name type="scientific">Pseudomonas parafulva</name>
    <dbReference type="NCBI Taxonomy" id="157782"/>
    <lineage>
        <taxon>Bacteria</taxon>
        <taxon>Pseudomonadati</taxon>
        <taxon>Pseudomonadota</taxon>
        <taxon>Gammaproteobacteria</taxon>
        <taxon>Pseudomonadales</taxon>
        <taxon>Pseudomonadaceae</taxon>
        <taxon>Pseudomonas</taxon>
    </lineage>
</organism>
<name>A0AAI8PBV0_9PSED</name>
<keyword evidence="2" id="KW-1185">Reference proteome</keyword>
<dbReference type="RefSeq" id="WP_039581298.1">
    <property type="nucleotide sequence ID" value="NZ_CP009747.1"/>
</dbReference>
<accession>A0AAI8PBV0</accession>
<evidence type="ECO:0000313" key="1">
    <source>
        <dbReference type="EMBL" id="AXO90328.1"/>
    </source>
</evidence>
<dbReference type="Proteomes" id="UP000258127">
    <property type="component" value="Chromosome"/>
</dbReference>
<dbReference type="AlphaFoldDB" id="A0AAI8PBV0"/>
<dbReference type="EMBL" id="CP031641">
    <property type="protein sequence ID" value="AXO90328.1"/>
    <property type="molecule type" value="Genomic_DNA"/>
</dbReference>
<reference evidence="1 2" key="1">
    <citation type="submission" date="2018-08" db="EMBL/GenBank/DDBJ databases">
        <authorList>
            <person name="Lee Y."/>
            <person name="Kakembo D."/>
        </authorList>
    </citation>
    <scope>NUCLEOTIDE SEQUENCE [LARGE SCALE GENOMIC DNA]</scope>
    <source>
        <strain evidence="1 2">JBCS1880</strain>
    </source>
</reference>
<sequence length="88" mass="9421">MIEASEVAEFYEVKPTVVDGQVVHANAFIAMMETTQDTLGRAFDSLAYLAGIKSAAAQDHYKTLDTSSLQSLLRSAQEAGLSARVVAI</sequence>
<gene>
    <name evidence="1" type="ORF">DZC75_20860</name>
</gene>